<accession>A0A835BT05</accession>
<keyword evidence="2" id="KW-1185">Reference proteome</keyword>
<reference evidence="1" key="1">
    <citation type="submission" date="2020-07" db="EMBL/GenBank/DDBJ databases">
        <title>Genome sequence and genetic diversity analysis of an under-domesticated orphan crop, white fonio (Digitaria exilis).</title>
        <authorList>
            <person name="Bennetzen J.L."/>
            <person name="Chen S."/>
            <person name="Ma X."/>
            <person name="Wang X."/>
            <person name="Yssel A.E.J."/>
            <person name="Chaluvadi S.R."/>
            <person name="Johnson M."/>
            <person name="Gangashetty P."/>
            <person name="Hamidou F."/>
            <person name="Sanogo M.D."/>
            <person name="Zwaenepoel A."/>
            <person name="Wallace J."/>
            <person name="Van De Peer Y."/>
            <person name="Van Deynze A."/>
        </authorList>
    </citation>
    <scope>NUCLEOTIDE SEQUENCE</scope>
    <source>
        <tissue evidence="1">Leaves</tissue>
    </source>
</reference>
<organism evidence="1 2">
    <name type="scientific">Digitaria exilis</name>
    <dbReference type="NCBI Taxonomy" id="1010633"/>
    <lineage>
        <taxon>Eukaryota</taxon>
        <taxon>Viridiplantae</taxon>
        <taxon>Streptophyta</taxon>
        <taxon>Embryophyta</taxon>
        <taxon>Tracheophyta</taxon>
        <taxon>Spermatophyta</taxon>
        <taxon>Magnoliopsida</taxon>
        <taxon>Liliopsida</taxon>
        <taxon>Poales</taxon>
        <taxon>Poaceae</taxon>
        <taxon>PACMAD clade</taxon>
        <taxon>Panicoideae</taxon>
        <taxon>Panicodae</taxon>
        <taxon>Paniceae</taxon>
        <taxon>Anthephorinae</taxon>
        <taxon>Digitaria</taxon>
    </lineage>
</organism>
<protein>
    <submittedName>
        <fullName evidence="1">Uncharacterized protein</fullName>
    </submittedName>
</protein>
<proteinExistence type="predicted"/>
<comment type="caution">
    <text evidence="1">The sequence shown here is derived from an EMBL/GenBank/DDBJ whole genome shotgun (WGS) entry which is preliminary data.</text>
</comment>
<gene>
    <name evidence="1" type="ORF">HU200_027910</name>
</gene>
<dbReference type="EMBL" id="JACEFO010001739">
    <property type="protein sequence ID" value="KAF8713928.1"/>
    <property type="molecule type" value="Genomic_DNA"/>
</dbReference>
<dbReference type="AlphaFoldDB" id="A0A835BT05"/>
<name>A0A835BT05_9POAL</name>
<evidence type="ECO:0000313" key="2">
    <source>
        <dbReference type="Proteomes" id="UP000636709"/>
    </source>
</evidence>
<sequence length="85" mass="9468">MASLSITSWRSMEWFVICRPMASSMITCARSSTLRRQSSTSSGIGLDILLTKKFMDLVVSSPRTAEMKFSILRQFPQEDNTAGGE</sequence>
<evidence type="ECO:0000313" key="1">
    <source>
        <dbReference type="EMBL" id="KAF8713928.1"/>
    </source>
</evidence>
<dbReference type="Proteomes" id="UP000636709">
    <property type="component" value="Unassembled WGS sequence"/>
</dbReference>